<protein>
    <submittedName>
        <fullName evidence="1">Uncharacterized protein</fullName>
    </submittedName>
</protein>
<dbReference type="PANTHER" id="PTHR14187:SF5">
    <property type="entry name" value="HEAT SHOCK 70 KDA PROTEIN 12A"/>
    <property type="match status" value="1"/>
</dbReference>
<keyword evidence="2" id="KW-1185">Reference proteome</keyword>
<organism evidence="1 2">
    <name type="scientific">Leucocoprinus leucothites</name>
    <dbReference type="NCBI Taxonomy" id="201217"/>
    <lineage>
        <taxon>Eukaryota</taxon>
        <taxon>Fungi</taxon>
        <taxon>Dikarya</taxon>
        <taxon>Basidiomycota</taxon>
        <taxon>Agaricomycotina</taxon>
        <taxon>Agaricomycetes</taxon>
        <taxon>Agaricomycetidae</taxon>
        <taxon>Agaricales</taxon>
        <taxon>Agaricineae</taxon>
        <taxon>Agaricaceae</taxon>
        <taxon>Leucocoprinus</taxon>
    </lineage>
</organism>
<reference evidence="1 2" key="1">
    <citation type="journal article" date="2020" name="ISME J.">
        <title>Uncovering the hidden diversity of litter-decomposition mechanisms in mushroom-forming fungi.</title>
        <authorList>
            <person name="Floudas D."/>
            <person name="Bentzer J."/>
            <person name="Ahren D."/>
            <person name="Johansson T."/>
            <person name="Persson P."/>
            <person name="Tunlid A."/>
        </authorList>
    </citation>
    <scope>NUCLEOTIDE SEQUENCE [LARGE SCALE GENOMIC DNA]</scope>
    <source>
        <strain evidence="1 2">CBS 146.42</strain>
    </source>
</reference>
<sequence>MDVRFLVHKMSTRRAPYAGKERKLVLAFDVGTTYSGISYTVLDPGIEPKIYPVTRFPGRARAGGDAKVPTVIYYAEDGTTRAIGAETEREGLDALAEESSWVKAEWFKLHLRPKTCSSSSVSDDIPPLPLSKTPVDVFADFLRYMKQCAKTYIEETHLIDGSDFWKSGKEEYIISHPNAWEGAQQTLMRNAAIRAGLVSDTASDRRRIQFVTEGEASLNFCLDKGLTDDSIRRGEGITIVDAGGGTIDISTYARNPSNEDEFEEIAAAQSYFKGSVFVTRAAAKFLDNHLSGSQFYDDMPFMTEKFDKSTKLLFRDPKDPQYIKFGNVRDKDLSRGITRGQLKLEGHVVAQFFEPSIQCIVDGVVEQDRLSTQSVKTVFLVGGFAASDYLFSQLEKMLQPLGFNVYRPDPHLNKAVPDGSIAGYLRPSVRTRVSKFTYGVQCSRVLNFSDEEHARRAPSATMNLSGRSIIPESQEFRRTYREVAVKRQDLSAHKLTPISCYRGGLSSPLFLDEDPENFHKIFTIHADTSGLIKQAQECQGPFGSYYMLFYDLVILFGFTEFKVQLAWKEDGVEKRTPVEAMFDTEIEYKD</sequence>
<dbReference type="PANTHER" id="PTHR14187">
    <property type="entry name" value="ALPHA KINASE/ELONGATION FACTOR 2 KINASE"/>
    <property type="match status" value="1"/>
</dbReference>
<dbReference type="AlphaFoldDB" id="A0A8H5D5S4"/>
<accession>A0A8H5D5S4</accession>
<dbReference type="OrthoDB" id="2963168at2759"/>
<comment type="caution">
    <text evidence="1">The sequence shown here is derived from an EMBL/GenBank/DDBJ whole genome shotgun (WGS) entry which is preliminary data.</text>
</comment>
<dbReference type="Proteomes" id="UP000559027">
    <property type="component" value="Unassembled WGS sequence"/>
</dbReference>
<name>A0A8H5D5S4_9AGAR</name>
<dbReference type="InterPro" id="IPR043129">
    <property type="entry name" value="ATPase_NBD"/>
</dbReference>
<proteinExistence type="predicted"/>
<dbReference type="Gene3D" id="3.30.420.40">
    <property type="match status" value="1"/>
</dbReference>
<dbReference type="EMBL" id="JAACJO010000009">
    <property type="protein sequence ID" value="KAF5354126.1"/>
    <property type="molecule type" value="Genomic_DNA"/>
</dbReference>
<gene>
    <name evidence="1" type="ORF">D9756_006963</name>
</gene>
<evidence type="ECO:0000313" key="2">
    <source>
        <dbReference type="Proteomes" id="UP000559027"/>
    </source>
</evidence>
<dbReference type="SUPFAM" id="SSF53067">
    <property type="entry name" value="Actin-like ATPase domain"/>
    <property type="match status" value="2"/>
</dbReference>
<evidence type="ECO:0000313" key="1">
    <source>
        <dbReference type="EMBL" id="KAF5354126.1"/>
    </source>
</evidence>
<dbReference type="CDD" id="cd10170">
    <property type="entry name" value="ASKHA_NBD_HSP70"/>
    <property type="match status" value="1"/>
</dbReference>